<dbReference type="InterPro" id="IPR001977">
    <property type="entry name" value="Depp_CoAkinase"/>
</dbReference>
<organism evidence="10 11">
    <name type="scientific">Thermanaeromonas toyohensis ToBE</name>
    <dbReference type="NCBI Taxonomy" id="698762"/>
    <lineage>
        <taxon>Bacteria</taxon>
        <taxon>Bacillati</taxon>
        <taxon>Bacillota</taxon>
        <taxon>Clostridia</taxon>
        <taxon>Neomoorellales</taxon>
        <taxon>Neomoorellaceae</taxon>
        <taxon>Thermanaeromonas</taxon>
    </lineage>
</organism>
<keyword evidence="5 8" id="KW-0418">Kinase</keyword>
<reference evidence="10 11" key="1">
    <citation type="submission" date="2017-04" db="EMBL/GenBank/DDBJ databases">
        <authorList>
            <person name="Afonso C.L."/>
            <person name="Miller P.J."/>
            <person name="Scott M.A."/>
            <person name="Spackman E."/>
            <person name="Goraichik I."/>
            <person name="Dimitrov K.M."/>
            <person name="Suarez D.L."/>
            <person name="Swayne D.E."/>
        </authorList>
    </citation>
    <scope>NUCLEOTIDE SEQUENCE [LARGE SCALE GENOMIC DNA]</scope>
    <source>
        <strain evidence="10 11">ToBE</strain>
    </source>
</reference>
<comment type="catalytic activity">
    <reaction evidence="8">
        <text>3'-dephospho-CoA + ATP = ADP + CoA + H(+)</text>
        <dbReference type="Rhea" id="RHEA:18245"/>
        <dbReference type="ChEBI" id="CHEBI:15378"/>
        <dbReference type="ChEBI" id="CHEBI:30616"/>
        <dbReference type="ChEBI" id="CHEBI:57287"/>
        <dbReference type="ChEBI" id="CHEBI:57328"/>
        <dbReference type="ChEBI" id="CHEBI:456216"/>
        <dbReference type="EC" id="2.7.1.24"/>
    </reaction>
</comment>
<evidence type="ECO:0000313" key="11">
    <source>
        <dbReference type="Proteomes" id="UP000192569"/>
    </source>
</evidence>
<dbReference type="GO" id="GO:0005524">
    <property type="term" value="F:ATP binding"/>
    <property type="evidence" value="ECO:0007669"/>
    <property type="project" value="UniProtKB-UniRule"/>
</dbReference>
<evidence type="ECO:0000256" key="9">
    <source>
        <dbReference type="NCBIfam" id="TIGR00152"/>
    </source>
</evidence>
<evidence type="ECO:0000256" key="2">
    <source>
        <dbReference type="ARBA" id="ARBA00022490"/>
    </source>
</evidence>
<evidence type="ECO:0000313" key="10">
    <source>
        <dbReference type="EMBL" id="SMB99112.1"/>
    </source>
</evidence>
<proteinExistence type="inferred from homology"/>
<evidence type="ECO:0000256" key="8">
    <source>
        <dbReference type="HAMAP-Rule" id="MF_00376"/>
    </source>
</evidence>
<keyword evidence="4 8" id="KW-0547">Nucleotide-binding</keyword>
<dbReference type="RefSeq" id="WP_084666457.1">
    <property type="nucleotide sequence ID" value="NZ_LT838272.1"/>
</dbReference>
<name>A0A1W1W0E7_9FIRM</name>
<dbReference type="NCBIfam" id="TIGR00152">
    <property type="entry name" value="dephospho-CoA kinase"/>
    <property type="match status" value="1"/>
</dbReference>
<comment type="similarity">
    <text evidence="1 8">Belongs to the CoaE family.</text>
</comment>
<dbReference type="STRING" id="698762.SAMN00808754_2754"/>
<protein>
    <recommendedName>
        <fullName evidence="8 9">Dephospho-CoA kinase</fullName>
        <ecNumber evidence="8 9">2.7.1.24</ecNumber>
    </recommendedName>
    <alternativeName>
        <fullName evidence="8">Dephosphocoenzyme A kinase</fullName>
    </alternativeName>
</protein>
<dbReference type="Proteomes" id="UP000192569">
    <property type="component" value="Chromosome I"/>
</dbReference>
<feature type="binding site" evidence="8">
    <location>
        <begin position="11"/>
        <end position="16"/>
    </location>
    <ligand>
        <name>ATP</name>
        <dbReference type="ChEBI" id="CHEBI:30616"/>
    </ligand>
</feature>
<evidence type="ECO:0000256" key="1">
    <source>
        <dbReference type="ARBA" id="ARBA00009018"/>
    </source>
</evidence>
<dbReference type="HAMAP" id="MF_00376">
    <property type="entry name" value="Dephospho_CoA_kinase"/>
    <property type="match status" value="1"/>
</dbReference>
<dbReference type="PANTHER" id="PTHR10695:SF46">
    <property type="entry name" value="BIFUNCTIONAL COENZYME A SYNTHASE-RELATED"/>
    <property type="match status" value="1"/>
</dbReference>
<dbReference type="GO" id="GO:0005737">
    <property type="term" value="C:cytoplasm"/>
    <property type="evidence" value="ECO:0007669"/>
    <property type="project" value="UniProtKB-SubCell"/>
</dbReference>
<dbReference type="Pfam" id="PF01121">
    <property type="entry name" value="CoaE"/>
    <property type="match status" value="1"/>
</dbReference>
<keyword evidence="7 8" id="KW-0173">Coenzyme A biosynthesis</keyword>
<dbReference type="EC" id="2.7.1.24" evidence="8 9"/>
<evidence type="ECO:0000256" key="6">
    <source>
        <dbReference type="ARBA" id="ARBA00022840"/>
    </source>
</evidence>
<dbReference type="AlphaFoldDB" id="A0A1W1W0E7"/>
<dbReference type="UniPathway" id="UPA00241">
    <property type="reaction ID" value="UER00356"/>
</dbReference>
<dbReference type="PROSITE" id="PS51219">
    <property type="entry name" value="DPCK"/>
    <property type="match status" value="1"/>
</dbReference>
<comment type="pathway">
    <text evidence="8">Cofactor biosynthesis; coenzyme A biosynthesis; CoA from (R)-pantothenate: step 5/5.</text>
</comment>
<evidence type="ECO:0000256" key="3">
    <source>
        <dbReference type="ARBA" id="ARBA00022679"/>
    </source>
</evidence>
<dbReference type="GO" id="GO:0015937">
    <property type="term" value="P:coenzyme A biosynthetic process"/>
    <property type="evidence" value="ECO:0007669"/>
    <property type="project" value="UniProtKB-UniRule"/>
</dbReference>
<keyword evidence="11" id="KW-1185">Reference proteome</keyword>
<dbReference type="SUPFAM" id="SSF52540">
    <property type="entry name" value="P-loop containing nucleoside triphosphate hydrolases"/>
    <property type="match status" value="1"/>
</dbReference>
<dbReference type="PANTHER" id="PTHR10695">
    <property type="entry name" value="DEPHOSPHO-COA KINASE-RELATED"/>
    <property type="match status" value="1"/>
</dbReference>
<dbReference type="InterPro" id="IPR027417">
    <property type="entry name" value="P-loop_NTPase"/>
</dbReference>
<dbReference type="OrthoDB" id="9812943at2"/>
<sequence length="202" mass="22739">MIVIGLTGGIGAGKSTVARFLKELGAKVIDADVVARKVVEPGKPAWEEIRDIFGPQYLNPDGTINRRALGNLIFNDAQARAKLNAITHPQIKAEILKEIERYRGEEPKGVVVIEAPLLLEARMEDMVDEIWVVTAPEEVRLQRLMERDNLSQEEALKRIRAQLPEEIRVKYATRIINTRGNLEATRAAVRAAWEELRGRMEP</sequence>
<dbReference type="GO" id="GO:0004140">
    <property type="term" value="F:dephospho-CoA kinase activity"/>
    <property type="evidence" value="ECO:0007669"/>
    <property type="project" value="UniProtKB-UniRule"/>
</dbReference>
<dbReference type="Gene3D" id="3.40.50.300">
    <property type="entry name" value="P-loop containing nucleotide triphosphate hydrolases"/>
    <property type="match status" value="1"/>
</dbReference>
<keyword evidence="2 8" id="KW-0963">Cytoplasm</keyword>
<keyword evidence="3 8" id="KW-0808">Transferase</keyword>
<comment type="function">
    <text evidence="8">Catalyzes the phosphorylation of the 3'-hydroxyl group of dephosphocoenzyme A to form coenzyme A.</text>
</comment>
<evidence type="ECO:0000256" key="7">
    <source>
        <dbReference type="ARBA" id="ARBA00022993"/>
    </source>
</evidence>
<evidence type="ECO:0000256" key="4">
    <source>
        <dbReference type="ARBA" id="ARBA00022741"/>
    </source>
</evidence>
<dbReference type="EMBL" id="LT838272">
    <property type="protein sequence ID" value="SMB99112.1"/>
    <property type="molecule type" value="Genomic_DNA"/>
</dbReference>
<accession>A0A1W1W0E7</accession>
<comment type="subcellular location">
    <subcellularLocation>
        <location evidence="8">Cytoplasm</location>
    </subcellularLocation>
</comment>
<evidence type="ECO:0000256" key="5">
    <source>
        <dbReference type="ARBA" id="ARBA00022777"/>
    </source>
</evidence>
<keyword evidence="6 8" id="KW-0067">ATP-binding</keyword>
<dbReference type="CDD" id="cd02022">
    <property type="entry name" value="DPCK"/>
    <property type="match status" value="1"/>
</dbReference>
<dbReference type="FunFam" id="3.40.50.300:FF:000991">
    <property type="entry name" value="Dephospho-CoA kinase"/>
    <property type="match status" value="1"/>
</dbReference>
<gene>
    <name evidence="8" type="primary">coaE</name>
    <name evidence="10" type="ORF">SAMN00808754_2754</name>
</gene>